<evidence type="ECO:0000313" key="2">
    <source>
        <dbReference type="EMBL" id="CUH42718.1"/>
    </source>
</evidence>
<feature type="domain" description="Luciferase" evidence="1">
    <location>
        <begin position="126"/>
        <end position="190"/>
    </location>
</feature>
<dbReference type="EMBL" id="CYPS01000025">
    <property type="protein sequence ID" value="CUH42718.1"/>
    <property type="molecule type" value="Genomic_DNA"/>
</dbReference>
<sequence length="201" mass="21820">MRATAPILRSALNLFDWQMVNTMNVHLRTLAVAVTVLVLMCSMASAQEHAFPERTSPRPKTTSGVPHTQIGVEIDADLAQLLLERVAQFPGVTLSPTRISLLGAIGFQLDPDMLLSQPNSIVGGFEFAHMHPDGSLHASLHPAMARRAIKAGWAVGHPWANQRPGWSGFVMIYTPTTPVELDVVIDLVESSYTFITGNTLG</sequence>
<keyword evidence="3" id="KW-1185">Reference proteome</keyword>
<dbReference type="InterPro" id="IPR048273">
    <property type="entry name" value="Luciferase"/>
</dbReference>
<gene>
    <name evidence="2" type="ORF">RUM4293_01607</name>
</gene>
<evidence type="ECO:0000259" key="1">
    <source>
        <dbReference type="Pfam" id="PF17648"/>
    </source>
</evidence>
<dbReference type="AlphaFoldDB" id="A0A0P1ELM2"/>
<proteinExistence type="predicted"/>
<dbReference type="PANTHER" id="PTHR38695:SF1">
    <property type="entry name" value="AMINO ACID PERMEASE_ SLC12A DOMAIN-CONTAINING PROTEIN"/>
    <property type="match status" value="1"/>
</dbReference>
<dbReference type="PANTHER" id="PTHR38695">
    <property type="entry name" value="AMINO ACID PERMEASE_ SLC12A DOMAIN-CONTAINING PROTEIN"/>
    <property type="match status" value="1"/>
</dbReference>
<reference evidence="3" key="1">
    <citation type="submission" date="2015-09" db="EMBL/GenBank/DDBJ databases">
        <authorList>
            <person name="Rodrigo-Torres L."/>
            <person name="Arahal D.R."/>
        </authorList>
    </citation>
    <scope>NUCLEOTIDE SEQUENCE [LARGE SCALE GENOMIC DNA]</scope>
    <source>
        <strain evidence="3">CECT 4293</strain>
    </source>
</reference>
<evidence type="ECO:0000313" key="3">
    <source>
        <dbReference type="Proteomes" id="UP000050786"/>
    </source>
</evidence>
<dbReference type="Proteomes" id="UP000050786">
    <property type="component" value="Unassembled WGS sequence"/>
</dbReference>
<dbReference type="Pfam" id="PF17648">
    <property type="entry name" value="Luciferase"/>
    <property type="match status" value="1"/>
</dbReference>
<dbReference type="InterPro" id="IPR040841">
    <property type="entry name" value="Luciferase_dom"/>
</dbReference>
<organism evidence="2 3">
    <name type="scientific">Ruegeria atlantica</name>
    <dbReference type="NCBI Taxonomy" id="81569"/>
    <lineage>
        <taxon>Bacteria</taxon>
        <taxon>Pseudomonadati</taxon>
        <taxon>Pseudomonadota</taxon>
        <taxon>Alphaproteobacteria</taxon>
        <taxon>Rhodobacterales</taxon>
        <taxon>Roseobacteraceae</taxon>
        <taxon>Ruegeria</taxon>
    </lineage>
</organism>
<protein>
    <recommendedName>
        <fullName evidence="1">Luciferase domain-containing protein</fullName>
    </recommendedName>
</protein>
<accession>A0A0P1ELM2</accession>
<name>A0A0P1ELM2_9RHOB</name>